<proteinExistence type="predicted"/>
<organism evidence="1 2">
    <name type="scientific">Paenibacillus xerothermodurans</name>
    <dbReference type="NCBI Taxonomy" id="1977292"/>
    <lineage>
        <taxon>Bacteria</taxon>
        <taxon>Bacillati</taxon>
        <taxon>Bacillota</taxon>
        <taxon>Bacilli</taxon>
        <taxon>Bacillales</taxon>
        <taxon>Paenibacillaceae</taxon>
        <taxon>Paenibacillus</taxon>
    </lineage>
</organism>
<evidence type="ECO:0000313" key="1">
    <source>
        <dbReference type="EMBL" id="PZE21232.1"/>
    </source>
</evidence>
<comment type="caution">
    <text evidence="1">The sequence shown here is derived from an EMBL/GenBank/DDBJ whole genome shotgun (WGS) entry which is preliminary data.</text>
</comment>
<name>A0A2W1P0G0_PAEXE</name>
<gene>
    <name evidence="1" type="ORF">CBW46_007615</name>
</gene>
<sequence>MLQPLRAHRLSSPKFLSFQRRSLMMPLMQVMDWIRSHLHIPMLNTHEGSTAGACMSWERHDNG</sequence>
<dbReference type="AlphaFoldDB" id="A0A2W1P0G0"/>
<accession>A0A2W1P0G0</accession>
<keyword evidence="2" id="KW-1185">Reference proteome</keyword>
<evidence type="ECO:0000313" key="2">
    <source>
        <dbReference type="Proteomes" id="UP000214746"/>
    </source>
</evidence>
<protein>
    <submittedName>
        <fullName evidence="1">Uncharacterized protein</fullName>
    </submittedName>
</protein>
<dbReference type="Proteomes" id="UP000214746">
    <property type="component" value="Unassembled WGS sequence"/>
</dbReference>
<dbReference type="EMBL" id="NHRJ02000003">
    <property type="protein sequence ID" value="PZE21232.1"/>
    <property type="molecule type" value="Genomic_DNA"/>
</dbReference>
<reference evidence="1" key="1">
    <citation type="submission" date="2018-06" db="EMBL/GenBank/DDBJ databases">
        <title>Paenibacillus xerothermodurans sp. nov. an extremely dry heat resistant spore forming bacterium isolated from the soil of Cape Canaveral, Florida.</title>
        <authorList>
            <person name="Seuylemezian A."/>
            <person name="Kaur N."/>
            <person name="Patil P."/>
            <person name="Patil P."/>
            <person name="Mayilraj S."/>
            <person name="Vaishampayan P."/>
        </authorList>
    </citation>
    <scope>NUCLEOTIDE SEQUENCE [LARGE SCALE GENOMIC DNA]</scope>
    <source>
        <strain evidence="1">ATCC 27380</strain>
    </source>
</reference>